<dbReference type="EMBL" id="VXIS01000107">
    <property type="protein sequence ID" value="KAA8904544.1"/>
    <property type="molecule type" value="Genomic_DNA"/>
</dbReference>
<comment type="caution">
    <text evidence="4">The sequence shown here is derived from an EMBL/GenBank/DDBJ whole genome shotgun (WGS) entry which is preliminary data.</text>
</comment>
<dbReference type="InterPro" id="IPR003697">
    <property type="entry name" value="Maf-like"/>
</dbReference>
<keyword evidence="2" id="KW-0378">Hydrolase</keyword>
<dbReference type="NCBIfam" id="TIGR00172">
    <property type="entry name" value="maf"/>
    <property type="match status" value="1"/>
</dbReference>
<reference evidence="4 5" key="1">
    <citation type="submission" date="2019-09" db="EMBL/GenBank/DDBJ databases">
        <title>Draft genome of the ectomycorrhizal ascomycete Sphaerosporella brunnea.</title>
        <authorList>
            <consortium name="DOE Joint Genome Institute"/>
            <person name="Benucci G.M."/>
            <person name="Marozzi G."/>
            <person name="Antonielli L."/>
            <person name="Sanchez S."/>
            <person name="Marco P."/>
            <person name="Wang X."/>
            <person name="Falini L.B."/>
            <person name="Barry K."/>
            <person name="Haridas S."/>
            <person name="Lipzen A."/>
            <person name="Labutti K."/>
            <person name="Grigoriev I.V."/>
            <person name="Murat C."/>
            <person name="Martin F."/>
            <person name="Albertini E."/>
            <person name="Donnini D."/>
            <person name="Bonito G."/>
        </authorList>
    </citation>
    <scope>NUCLEOTIDE SEQUENCE [LARGE SCALE GENOMIC DNA]</scope>
    <source>
        <strain evidence="4 5">Sb_GMNB300</strain>
    </source>
</reference>
<dbReference type="PANTHER" id="PTHR43213:SF5">
    <property type="entry name" value="BIFUNCTIONAL DTTP_UTP PYROPHOSPHATASE_METHYLTRANSFERASE PROTEIN-RELATED"/>
    <property type="match status" value="1"/>
</dbReference>
<dbReference type="AlphaFoldDB" id="A0A5J5EVC9"/>
<dbReference type="InParanoid" id="A0A5J5EVC9"/>
<dbReference type="PANTHER" id="PTHR43213">
    <property type="entry name" value="BIFUNCTIONAL DTTP/UTP PYROPHOSPHATASE/METHYLTRANSFERASE PROTEIN-RELATED"/>
    <property type="match status" value="1"/>
</dbReference>
<dbReference type="Pfam" id="PF02545">
    <property type="entry name" value="Maf"/>
    <property type="match status" value="1"/>
</dbReference>
<comment type="cofactor">
    <cofactor evidence="1">
        <name>a divalent metal cation</name>
        <dbReference type="ChEBI" id="CHEBI:60240"/>
    </cofactor>
</comment>
<accession>A0A5J5EVC9</accession>
<name>A0A5J5EVC9_9PEZI</name>
<evidence type="ECO:0000313" key="4">
    <source>
        <dbReference type="EMBL" id="KAA8904544.1"/>
    </source>
</evidence>
<evidence type="ECO:0000256" key="1">
    <source>
        <dbReference type="ARBA" id="ARBA00001968"/>
    </source>
</evidence>
<dbReference type="SUPFAM" id="SSF52972">
    <property type="entry name" value="ITPase-like"/>
    <property type="match status" value="1"/>
</dbReference>
<sequence>MASWLYNTVFGTGPKNVSVVSSGSSSSTSLLPSEPPPSYEASSSEKKKEQPPRQPLRREPLSLPALTLLRSKRVILASASPRRKQLLQNLHLPNLEIVPSSFAEDLDKSHFTPWEYVLETATQKCQTVYATEIAREDVEEPVLVLAADTVICLTSGEVLEKPSSESHHLAMLQALRDAGTHKVYTAIVAMTPLETAVHPGYAMEHHVEETLVTFDKSVTDDLLLSYVKTREGADKAGGYAIQGLGAILVEKIEGSYDNVVGLPMRATLRLIEKVLSGDDDTNEEGEEEEQVKI</sequence>
<dbReference type="HAMAP" id="MF_00528">
    <property type="entry name" value="Maf"/>
    <property type="match status" value="1"/>
</dbReference>
<dbReference type="InterPro" id="IPR029001">
    <property type="entry name" value="ITPase-like_fam"/>
</dbReference>
<feature type="region of interest" description="Disordered" evidence="3">
    <location>
        <begin position="11"/>
        <end position="61"/>
    </location>
</feature>
<keyword evidence="5" id="KW-1185">Reference proteome</keyword>
<evidence type="ECO:0000256" key="2">
    <source>
        <dbReference type="ARBA" id="ARBA00022801"/>
    </source>
</evidence>
<dbReference type="Gene3D" id="3.90.950.10">
    <property type="match status" value="1"/>
</dbReference>
<organism evidence="4 5">
    <name type="scientific">Sphaerosporella brunnea</name>
    <dbReference type="NCBI Taxonomy" id="1250544"/>
    <lineage>
        <taxon>Eukaryota</taxon>
        <taxon>Fungi</taxon>
        <taxon>Dikarya</taxon>
        <taxon>Ascomycota</taxon>
        <taxon>Pezizomycotina</taxon>
        <taxon>Pezizomycetes</taxon>
        <taxon>Pezizales</taxon>
        <taxon>Pyronemataceae</taxon>
        <taxon>Sphaerosporella</taxon>
    </lineage>
</organism>
<feature type="compositionally biased region" description="Basic and acidic residues" evidence="3">
    <location>
        <begin position="43"/>
        <end position="60"/>
    </location>
</feature>
<dbReference type="CDD" id="cd00555">
    <property type="entry name" value="Maf"/>
    <property type="match status" value="1"/>
</dbReference>
<gene>
    <name evidence="4" type="ORF">FN846DRAFT_952442</name>
</gene>
<dbReference type="OrthoDB" id="10267058at2759"/>
<evidence type="ECO:0000313" key="5">
    <source>
        <dbReference type="Proteomes" id="UP000326924"/>
    </source>
</evidence>
<dbReference type="FunCoup" id="A0A5J5EVC9">
    <property type="interactions" value="121"/>
</dbReference>
<proteinExistence type="inferred from homology"/>
<dbReference type="GO" id="GO:0047429">
    <property type="term" value="F:nucleoside triphosphate diphosphatase activity"/>
    <property type="evidence" value="ECO:0007669"/>
    <property type="project" value="InterPro"/>
</dbReference>
<evidence type="ECO:0000256" key="3">
    <source>
        <dbReference type="SAM" id="MobiDB-lite"/>
    </source>
</evidence>
<dbReference type="Proteomes" id="UP000326924">
    <property type="component" value="Unassembled WGS sequence"/>
</dbReference>
<feature type="compositionally biased region" description="Low complexity" evidence="3">
    <location>
        <begin position="14"/>
        <end position="32"/>
    </location>
</feature>
<protein>
    <submittedName>
        <fullName evidence="4">Maf-like protein-domain-containing protein</fullName>
    </submittedName>
</protein>